<dbReference type="InterPro" id="IPR012893">
    <property type="entry name" value="HipA-like_C"/>
</dbReference>
<dbReference type="EMBL" id="QBMN01000040">
    <property type="protein sequence ID" value="PZO42851.1"/>
    <property type="molecule type" value="Genomic_DNA"/>
</dbReference>
<dbReference type="Gene3D" id="1.10.1070.20">
    <property type="match status" value="1"/>
</dbReference>
<evidence type="ECO:0000256" key="1">
    <source>
        <dbReference type="ARBA" id="ARBA00010164"/>
    </source>
</evidence>
<feature type="domain" description="HipA N-terminal subdomain 1" evidence="5">
    <location>
        <begin position="7"/>
        <end position="107"/>
    </location>
</feature>
<evidence type="ECO:0000313" key="6">
    <source>
        <dbReference type="EMBL" id="PZO42851.1"/>
    </source>
</evidence>
<dbReference type="InterPro" id="IPR052028">
    <property type="entry name" value="HipA_Ser/Thr_kinase"/>
</dbReference>
<dbReference type="PANTHER" id="PTHR37419">
    <property type="entry name" value="SERINE/THREONINE-PROTEIN KINASE TOXIN HIPA"/>
    <property type="match status" value="1"/>
</dbReference>
<sequence length="416" mass="47397">MTITLGVGLHGKIIGYLSQTINGQIAFRFTESYLSLLERPVLSQSFEDDIFRTYYGKNRLLPSFFANLIPEHGALRDLIENNLGVSSGDDLALLEAVGRDLPGAVEIIRVDGDDLSVQEDLKISTYIDEDVLKNKRSGLRFSLAGVQMKFSVLRDPDRITLPASNQDGEWIVKLGSTRFPFTVENEYAIMQWAMSAGFDVPECYLHNAKTVSDSLRKYTDFGDSVFVIRRYDRQAGRRLHQEDFAQVTNLRPELKYDHIKYEQCGGLIKQLLGNDAYYEFIRRLTFVIASGNADAHLKNWSFLYLNNQQASLAPMYDQVCTIAWPELNSELALKLAGTKNWFALELRRFESLAERAGADPTKTTETVHETLAQLVDAWNNSQVSTLLPLPHLERLQIFWERVPLLRPFVSEMQWPT</sequence>
<dbReference type="Proteomes" id="UP000249081">
    <property type="component" value="Unassembled WGS sequence"/>
</dbReference>
<name>A0A2W4Y604_9CYAN</name>
<evidence type="ECO:0000313" key="7">
    <source>
        <dbReference type="Proteomes" id="UP000249081"/>
    </source>
</evidence>
<dbReference type="GO" id="GO:0004674">
    <property type="term" value="F:protein serine/threonine kinase activity"/>
    <property type="evidence" value="ECO:0007669"/>
    <property type="project" value="TreeGrafter"/>
</dbReference>
<evidence type="ECO:0008006" key="8">
    <source>
        <dbReference type="Google" id="ProtNLM"/>
    </source>
</evidence>
<dbReference type="Pfam" id="PF07804">
    <property type="entry name" value="HipA_C"/>
    <property type="match status" value="1"/>
</dbReference>
<dbReference type="InterPro" id="IPR017508">
    <property type="entry name" value="HipA_N1"/>
</dbReference>
<comment type="similarity">
    <text evidence="1">Belongs to the HipA Ser/Thr kinase family.</text>
</comment>
<organism evidence="6 7">
    <name type="scientific">Shackletoniella antarctica</name>
    <dbReference type="NCBI Taxonomy" id="268115"/>
    <lineage>
        <taxon>Bacteria</taxon>
        <taxon>Bacillati</taxon>
        <taxon>Cyanobacteriota</taxon>
        <taxon>Cyanophyceae</taxon>
        <taxon>Oculatellales</taxon>
        <taxon>Oculatellaceae</taxon>
        <taxon>Shackletoniella</taxon>
    </lineage>
</organism>
<reference evidence="6 7" key="2">
    <citation type="submission" date="2018-06" db="EMBL/GenBank/DDBJ databases">
        <title>Metagenomic assembly of (sub)arctic Cyanobacteria and their associated microbiome from non-axenic cultures.</title>
        <authorList>
            <person name="Baurain D."/>
        </authorList>
    </citation>
    <scope>NUCLEOTIDE SEQUENCE [LARGE SCALE GENOMIC DNA]</scope>
    <source>
        <strain evidence="6">ULC041bin1</strain>
    </source>
</reference>
<evidence type="ECO:0000259" key="4">
    <source>
        <dbReference type="Pfam" id="PF07804"/>
    </source>
</evidence>
<evidence type="ECO:0000256" key="3">
    <source>
        <dbReference type="ARBA" id="ARBA00022777"/>
    </source>
</evidence>
<dbReference type="Pfam" id="PF13657">
    <property type="entry name" value="Couple_hipA"/>
    <property type="match status" value="1"/>
</dbReference>
<comment type="caution">
    <text evidence="6">The sequence shown here is derived from an EMBL/GenBank/DDBJ whole genome shotgun (WGS) entry which is preliminary data.</text>
</comment>
<dbReference type="AlphaFoldDB" id="A0A2W4Y604"/>
<gene>
    <name evidence="6" type="ORF">DCF17_07645</name>
</gene>
<evidence type="ECO:0000259" key="5">
    <source>
        <dbReference type="Pfam" id="PF13657"/>
    </source>
</evidence>
<accession>A0A2W4Y604</accession>
<keyword evidence="2" id="KW-0808">Transferase</keyword>
<dbReference type="GO" id="GO:0005829">
    <property type="term" value="C:cytosol"/>
    <property type="evidence" value="ECO:0007669"/>
    <property type="project" value="TreeGrafter"/>
</dbReference>
<protein>
    <recommendedName>
        <fullName evidence="8">Type II toxin-antitoxin system HipA family toxin</fullName>
    </recommendedName>
</protein>
<evidence type="ECO:0000256" key="2">
    <source>
        <dbReference type="ARBA" id="ARBA00022679"/>
    </source>
</evidence>
<dbReference type="NCBIfam" id="TIGR03071">
    <property type="entry name" value="couple_hipA"/>
    <property type="match status" value="1"/>
</dbReference>
<feature type="domain" description="HipA-like C-terminal" evidence="4">
    <location>
        <begin position="141"/>
        <end position="378"/>
    </location>
</feature>
<reference evidence="7" key="1">
    <citation type="submission" date="2018-04" db="EMBL/GenBank/DDBJ databases">
        <authorList>
            <person name="Cornet L."/>
        </authorList>
    </citation>
    <scope>NUCLEOTIDE SEQUENCE [LARGE SCALE GENOMIC DNA]</scope>
</reference>
<proteinExistence type="inferred from homology"/>
<keyword evidence="3" id="KW-0418">Kinase</keyword>
<dbReference type="PANTHER" id="PTHR37419:SF1">
    <property type="entry name" value="SERINE_THREONINE-PROTEIN KINASE TOXIN HIPA"/>
    <property type="match status" value="1"/>
</dbReference>